<name>A0ABR8DC64_9NOST</name>
<dbReference type="SUPFAM" id="SSF69360">
    <property type="entry name" value="Cell wall binding repeat"/>
    <property type="match status" value="1"/>
</dbReference>
<comment type="caution">
    <text evidence="1">The sequence shown here is derived from an EMBL/GenBank/DDBJ whole genome shotgun (WGS) entry which is preliminary data.</text>
</comment>
<keyword evidence="2" id="KW-1185">Reference proteome</keyword>
<proteinExistence type="predicted"/>
<protein>
    <submittedName>
        <fullName evidence="1">WG repeat-containing protein</fullName>
    </submittedName>
</protein>
<dbReference type="EMBL" id="JACJSG010000054">
    <property type="protein sequence ID" value="MBD2504556.1"/>
    <property type="molecule type" value="Genomic_DNA"/>
</dbReference>
<evidence type="ECO:0000313" key="2">
    <source>
        <dbReference type="Proteomes" id="UP000661112"/>
    </source>
</evidence>
<gene>
    <name evidence="1" type="ORF">H6G83_28765</name>
</gene>
<evidence type="ECO:0000313" key="1">
    <source>
        <dbReference type="EMBL" id="MBD2504556.1"/>
    </source>
</evidence>
<dbReference type="PANTHER" id="PTHR37841:SF1">
    <property type="entry name" value="DUF3298 DOMAIN-CONTAINING PROTEIN"/>
    <property type="match status" value="1"/>
</dbReference>
<dbReference type="PANTHER" id="PTHR37841">
    <property type="entry name" value="GLR2918 PROTEIN"/>
    <property type="match status" value="1"/>
</dbReference>
<reference evidence="1 2" key="1">
    <citation type="journal article" date="2020" name="ISME J.">
        <title>Comparative genomics reveals insights into cyanobacterial evolution and habitat adaptation.</title>
        <authorList>
            <person name="Chen M.Y."/>
            <person name="Teng W.K."/>
            <person name="Zhao L."/>
            <person name="Hu C.X."/>
            <person name="Zhou Y.K."/>
            <person name="Han B.P."/>
            <person name="Song L.R."/>
            <person name="Shu W.S."/>
        </authorList>
    </citation>
    <scope>NUCLEOTIDE SEQUENCE [LARGE SCALE GENOMIC DNA]</scope>
    <source>
        <strain evidence="1 2">FACHB-119</strain>
    </source>
</reference>
<dbReference type="RefSeq" id="WP_190478475.1">
    <property type="nucleotide sequence ID" value="NZ_JACJSG010000054.1"/>
</dbReference>
<accession>A0ABR8DC64</accession>
<dbReference type="Proteomes" id="UP000661112">
    <property type="component" value="Unassembled WGS sequence"/>
</dbReference>
<organism evidence="1 2">
    <name type="scientific">Anabaena azotica FACHB-119</name>
    <dbReference type="NCBI Taxonomy" id="947527"/>
    <lineage>
        <taxon>Bacteria</taxon>
        <taxon>Bacillati</taxon>
        <taxon>Cyanobacteriota</taxon>
        <taxon>Cyanophyceae</taxon>
        <taxon>Nostocales</taxon>
        <taxon>Nostocaceae</taxon>
        <taxon>Anabaena</taxon>
        <taxon>Anabaena azotica</taxon>
    </lineage>
</organism>
<sequence length="354" mass="40057">MLYPVVKSDKYGFINSQGEVIVEPTYDLVGRFAEDRCIVEKNDVLNLEHDRLQVYINSSGKEIIPLKPCCFCTSFSQGLAQFEVVNGKVGFIDTEGEFKISPQFEIDYEGEVSLGFSDGVAAVALEEGWTYINQEGEKILDIKFEIARRFQDGYALVSPFKQPYQTEKLFFIDKKGQRLETIPCKINILCQGFRNGLCQVILPQQEQETELNKIGFINTSGNLAFEGKFAHSSGFNEGLCIVKKFPDKFGVINTLGEWVIEPLYEEIGWFNHGIAPFRQNQQWGLLNASGEVILPPQFSFIDSFIGYLPPLDPFHNQEFRELTTATIAQPVKKNQPGKQVYINRTGAIVSSWEI</sequence>
<dbReference type="InterPro" id="IPR032774">
    <property type="entry name" value="WG_beta_rep"/>
</dbReference>
<dbReference type="Pfam" id="PF14903">
    <property type="entry name" value="WG_beta_rep"/>
    <property type="match status" value="5"/>
</dbReference>